<dbReference type="AlphaFoldDB" id="D8QWH9"/>
<dbReference type="GO" id="GO:0003735">
    <property type="term" value="F:structural constituent of ribosome"/>
    <property type="evidence" value="ECO:0007669"/>
    <property type="project" value="InterPro"/>
</dbReference>
<dbReference type="GO" id="GO:0008097">
    <property type="term" value="F:5S rRNA binding"/>
    <property type="evidence" value="ECO:0000318"/>
    <property type="project" value="GO_Central"/>
</dbReference>
<dbReference type="OMA" id="KSWEQRT"/>
<dbReference type="eggNOG" id="KOG1870">
    <property type="taxonomic scope" value="Eukaryota"/>
</dbReference>
<dbReference type="SUPFAM" id="SSF53137">
    <property type="entry name" value="Translational machinery components"/>
    <property type="match status" value="1"/>
</dbReference>
<accession>D8QWH9</accession>
<reference evidence="4 5" key="1">
    <citation type="journal article" date="2011" name="Science">
        <title>The Selaginella genome identifies genetic changes associated with the evolution of vascular plants.</title>
        <authorList>
            <person name="Banks J.A."/>
            <person name="Nishiyama T."/>
            <person name="Hasebe M."/>
            <person name="Bowman J.L."/>
            <person name="Gribskov M."/>
            <person name="dePamphilis C."/>
            <person name="Albert V.A."/>
            <person name="Aono N."/>
            <person name="Aoyama T."/>
            <person name="Ambrose B.A."/>
            <person name="Ashton N.W."/>
            <person name="Axtell M.J."/>
            <person name="Barker E."/>
            <person name="Barker M.S."/>
            <person name="Bennetzen J.L."/>
            <person name="Bonawitz N.D."/>
            <person name="Chapple C."/>
            <person name="Cheng C."/>
            <person name="Correa L.G."/>
            <person name="Dacre M."/>
            <person name="DeBarry J."/>
            <person name="Dreyer I."/>
            <person name="Elias M."/>
            <person name="Engstrom E.M."/>
            <person name="Estelle M."/>
            <person name="Feng L."/>
            <person name="Finet C."/>
            <person name="Floyd S.K."/>
            <person name="Frommer W.B."/>
            <person name="Fujita T."/>
            <person name="Gramzow L."/>
            <person name="Gutensohn M."/>
            <person name="Harholt J."/>
            <person name="Hattori M."/>
            <person name="Heyl A."/>
            <person name="Hirai T."/>
            <person name="Hiwatashi Y."/>
            <person name="Ishikawa M."/>
            <person name="Iwata M."/>
            <person name="Karol K.G."/>
            <person name="Koehler B."/>
            <person name="Kolukisaoglu U."/>
            <person name="Kubo M."/>
            <person name="Kurata T."/>
            <person name="Lalonde S."/>
            <person name="Li K."/>
            <person name="Li Y."/>
            <person name="Litt A."/>
            <person name="Lyons E."/>
            <person name="Manning G."/>
            <person name="Maruyama T."/>
            <person name="Michael T.P."/>
            <person name="Mikami K."/>
            <person name="Miyazaki S."/>
            <person name="Morinaga S."/>
            <person name="Murata T."/>
            <person name="Mueller-Roeber B."/>
            <person name="Nelson D.R."/>
            <person name="Obara M."/>
            <person name="Oguri Y."/>
            <person name="Olmstead R.G."/>
            <person name="Onodera N."/>
            <person name="Petersen B.L."/>
            <person name="Pils B."/>
            <person name="Prigge M."/>
            <person name="Rensing S.A."/>
            <person name="Riano-Pachon D.M."/>
            <person name="Roberts A.W."/>
            <person name="Sato Y."/>
            <person name="Scheller H.V."/>
            <person name="Schulz B."/>
            <person name="Schulz C."/>
            <person name="Shakirov E.V."/>
            <person name="Shibagaki N."/>
            <person name="Shinohara N."/>
            <person name="Shippen D.E."/>
            <person name="Soerensen I."/>
            <person name="Sotooka R."/>
            <person name="Sugimoto N."/>
            <person name="Sugita M."/>
            <person name="Sumikawa N."/>
            <person name="Tanurdzic M."/>
            <person name="Theissen G."/>
            <person name="Ulvskov P."/>
            <person name="Wakazuki S."/>
            <person name="Weng J.K."/>
            <person name="Willats W.W."/>
            <person name="Wipf D."/>
            <person name="Wolf P.G."/>
            <person name="Yang L."/>
            <person name="Zimmer A.D."/>
            <person name="Zhu Q."/>
            <person name="Mitros T."/>
            <person name="Hellsten U."/>
            <person name="Loque D."/>
            <person name="Otillar R."/>
            <person name="Salamov A."/>
            <person name="Schmutz J."/>
            <person name="Shapiro H."/>
            <person name="Lindquist E."/>
            <person name="Lucas S."/>
            <person name="Rokhsar D."/>
            <person name="Grigoriev I.V."/>
        </authorList>
    </citation>
    <scope>NUCLEOTIDE SEQUENCE [LARGE SCALE GENOMIC DNA]</scope>
</reference>
<comment type="similarity">
    <text evidence="1">Belongs to the universal ribosomal protein uL18 family.</text>
</comment>
<feature type="non-terminal residue" evidence="4">
    <location>
        <position position="107"/>
    </location>
</feature>
<dbReference type="STRING" id="88036.D8QWH9"/>
<evidence type="ECO:0000313" key="4">
    <source>
        <dbReference type="EMBL" id="EFJ35640.1"/>
    </source>
</evidence>
<organism evidence="5">
    <name type="scientific">Selaginella moellendorffii</name>
    <name type="common">Spikemoss</name>
    <dbReference type="NCBI Taxonomy" id="88036"/>
    <lineage>
        <taxon>Eukaryota</taxon>
        <taxon>Viridiplantae</taxon>
        <taxon>Streptophyta</taxon>
        <taxon>Embryophyta</taxon>
        <taxon>Tracheophyta</taxon>
        <taxon>Lycopodiopsida</taxon>
        <taxon>Selaginellales</taxon>
        <taxon>Selaginellaceae</taxon>
        <taxon>Selaginella</taxon>
    </lineage>
</organism>
<dbReference type="InterPro" id="IPR057268">
    <property type="entry name" value="Ribosomal_L18"/>
</dbReference>
<keyword evidence="3" id="KW-0687">Ribonucleoprotein</keyword>
<protein>
    <submittedName>
        <fullName evidence="4">Uncharacterized protein</fullName>
    </submittedName>
</protein>
<gene>
    <name evidence="4" type="ORF">SELMODRAFT_68956</name>
</gene>
<keyword evidence="2" id="KW-0689">Ribosomal protein</keyword>
<dbReference type="Gramene" id="EFJ35640">
    <property type="protein sequence ID" value="EFJ35640"/>
    <property type="gene ID" value="SELMODRAFT_68956"/>
</dbReference>
<proteinExistence type="inferred from homology"/>
<dbReference type="GO" id="GO:0005840">
    <property type="term" value="C:ribosome"/>
    <property type="evidence" value="ECO:0007669"/>
    <property type="project" value="UniProtKB-KW"/>
</dbReference>
<name>D8QWH9_SELML</name>
<dbReference type="PANTHER" id="PTHR12899:SF16">
    <property type="entry name" value="OS02G0689700 PROTEIN"/>
    <property type="match status" value="1"/>
</dbReference>
<dbReference type="Proteomes" id="UP000001514">
    <property type="component" value="Unassembled WGS sequence"/>
</dbReference>
<dbReference type="InParanoid" id="D8QWH9"/>
<dbReference type="Pfam" id="PF00861">
    <property type="entry name" value="Ribosomal_L18p"/>
    <property type="match status" value="1"/>
</dbReference>
<dbReference type="Gene3D" id="3.30.420.100">
    <property type="match status" value="1"/>
</dbReference>
<dbReference type="HOGENOM" id="CLU_098841_2_1_1"/>
<evidence type="ECO:0000313" key="5">
    <source>
        <dbReference type="Proteomes" id="UP000001514"/>
    </source>
</evidence>
<sequence length="107" mass="11879">SFRQRSDKYMRPFCLDVHLSSKYVNATIMHRSRGRVVAAVSTNSKDMRATLPSRSDLSACRIVGETLADRAKEADCYSVIYIPRKLERLEGKLAAVVEAVANCGISV</sequence>
<dbReference type="InterPro" id="IPR005484">
    <property type="entry name" value="Ribosomal_uL18_bac/plant/anim"/>
</dbReference>
<dbReference type="GO" id="GO:1990904">
    <property type="term" value="C:ribonucleoprotein complex"/>
    <property type="evidence" value="ECO:0007669"/>
    <property type="project" value="UniProtKB-KW"/>
</dbReference>
<dbReference type="EMBL" id="GL377568">
    <property type="protein sequence ID" value="EFJ35640.1"/>
    <property type="molecule type" value="Genomic_DNA"/>
</dbReference>
<dbReference type="KEGG" id="smo:SELMODRAFT_68956"/>
<keyword evidence="5" id="KW-1185">Reference proteome</keyword>
<evidence type="ECO:0000256" key="3">
    <source>
        <dbReference type="ARBA" id="ARBA00023274"/>
    </source>
</evidence>
<evidence type="ECO:0000256" key="2">
    <source>
        <dbReference type="ARBA" id="ARBA00022980"/>
    </source>
</evidence>
<dbReference type="CDD" id="cd00432">
    <property type="entry name" value="Ribosomal_L18_L5e"/>
    <property type="match status" value="1"/>
</dbReference>
<feature type="non-terminal residue" evidence="4">
    <location>
        <position position="1"/>
    </location>
</feature>
<evidence type="ECO:0000256" key="1">
    <source>
        <dbReference type="ARBA" id="ARBA00007116"/>
    </source>
</evidence>
<dbReference type="PANTHER" id="PTHR12899">
    <property type="entry name" value="39S RIBOSOMAL PROTEIN L18, MITOCHONDRIAL"/>
    <property type="match status" value="1"/>
</dbReference>
<dbReference type="GO" id="GO:0006412">
    <property type="term" value="P:translation"/>
    <property type="evidence" value="ECO:0007669"/>
    <property type="project" value="InterPro"/>
</dbReference>